<gene>
    <name evidence="8" type="primary">Contig13901.g14838</name>
    <name evidence="8" type="ORF">STYLEM_2752</name>
</gene>
<sequence>MITIQQLKLSWRCQSLIRELNLVCQRLNPFLLECQEKRYLSSNILKADSNTKQQRHCEKHCLAHGIFYLDYEVINLCRCNLRETIHKSDKDAYNMIIYVQNMFHQIDQKQMKTETDWEFRDQKTYHILKNSPQVFTFNVVWSQQDFDVKDQEKKFSQDLLFFYLLLPNIFNPYEIFKKKASQRELEYFFKGFICFYGSHYYCYFRHLVDDNWYLFDDKTVKVIGSWKQVLLQCVKGRSQPIILQNKEQVQMAKDNHYMTSRYNKDDLQEIYDLAVKQDDPIEENEEDINNQLDPEIQEQLRIMEQMEKDALVAQTLINKFQSSGKSMTFDKGRTSSIRKQKSGLRGSSPQRNSILMSRASTQRLSMLGSSMKNKELPFNKSNKAYFEPIIQDKEEEKISEQFDQNSNISSNLSYRFKCGHLCKEFISIYDEKCQHCMKDNKYFEPKLISELDENEWFCQSCNVLNKMPIFKCRGCSKILKEQQNGQTQKIDAKYNFEKDGFICNSCYKRYKVIQDLNGICNNCQSHKLKSIKHIMTTDQSLK</sequence>
<protein>
    <submittedName>
        <fullName evidence="8">Inactive ubiquitin carboxyl-terminal hydrolase 54</fullName>
    </submittedName>
</protein>
<keyword evidence="1" id="KW-0479">Metal-binding</keyword>
<dbReference type="OrthoDB" id="205782at2759"/>
<keyword evidence="3" id="KW-0833">Ubl conjugation pathway</keyword>
<dbReference type="InterPro" id="IPR038765">
    <property type="entry name" value="Papain-like_cys_pep_sf"/>
</dbReference>
<keyword evidence="2" id="KW-0863">Zinc-finger</keyword>
<dbReference type="GO" id="GO:0016579">
    <property type="term" value="P:protein deubiquitination"/>
    <property type="evidence" value="ECO:0007669"/>
    <property type="project" value="InterPro"/>
</dbReference>
<name>A0A077ZV51_STYLE</name>
<dbReference type="InterPro" id="IPR001394">
    <property type="entry name" value="Peptidase_C19_UCH"/>
</dbReference>
<dbReference type="Proteomes" id="UP000039865">
    <property type="component" value="Unassembled WGS sequence"/>
</dbReference>
<reference evidence="8 9" key="1">
    <citation type="submission" date="2014-06" db="EMBL/GenBank/DDBJ databases">
        <authorList>
            <person name="Swart Estienne"/>
        </authorList>
    </citation>
    <scope>NUCLEOTIDE SEQUENCE [LARGE SCALE GENOMIC DNA]</scope>
    <source>
        <strain evidence="8 9">130c</strain>
    </source>
</reference>
<evidence type="ECO:0000256" key="6">
    <source>
        <dbReference type="SAM" id="MobiDB-lite"/>
    </source>
</evidence>
<evidence type="ECO:0000256" key="2">
    <source>
        <dbReference type="ARBA" id="ARBA00022771"/>
    </source>
</evidence>
<dbReference type="AlphaFoldDB" id="A0A077ZV51"/>
<proteinExistence type="predicted"/>
<dbReference type="PANTHER" id="PTHR22975">
    <property type="entry name" value="UBIQUITIN SPECIFIC PROTEINASE"/>
    <property type="match status" value="1"/>
</dbReference>
<dbReference type="EMBL" id="CCKQ01002660">
    <property type="protein sequence ID" value="CDW73764.1"/>
    <property type="molecule type" value="Genomic_DNA"/>
</dbReference>
<evidence type="ECO:0000313" key="9">
    <source>
        <dbReference type="Proteomes" id="UP000039865"/>
    </source>
</evidence>
<dbReference type="CDD" id="cd02257">
    <property type="entry name" value="Peptidase_C19"/>
    <property type="match status" value="1"/>
</dbReference>
<accession>A0A077ZV51</accession>
<evidence type="ECO:0000259" key="7">
    <source>
        <dbReference type="PROSITE" id="PS01358"/>
    </source>
</evidence>
<dbReference type="GO" id="GO:0008270">
    <property type="term" value="F:zinc ion binding"/>
    <property type="evidence" value="ECO:0007669"/>
    <property type="project" value="UniProtKB-KW"/>
</dbReference>
<evidence type="ECO:0000256" key="1">
    <source>
        <dbReference type="ARBA" id="ARBA00022723"/>
    </source>
</evidence>
<organism evidence="8 9">
    <name type="scientific">Stylonychia lemnae</name>
    <name type="common">Ciliate</name>
    <dbReference type="NCBI Taxonomy" id="5949"/>
    <lineage>
        <taxon>Eukaryota</taxon>
        <taxon>Sar</taxon>
        <taxon>Alveolata</taxon>
        <taxon>Ciliophora</taxon>
        <taxon>Intramacronucleata</taxon>
        <taxon>Spirotrichea</taxon>
        <taxon>Stichotrichia</taxon>
        <taxon>Sporadotrichida</taxon>
        <taxon>Oxytrichidae</taxon>
        <taxon>Stylonychinae</taxon>
        <taxon>Stylonychia</taxon>
    </lineage>
</organism>
<dbReference type="InterPro" id="IPR001876">
    <property type="entry name" value="Znf_RanBP2"/>
</dbReference>
<evidence type="ECO:0000256" key="4">
    <source>
        <dbReference type="ARBA" id="ARBA00022801"/>
    </source>
</evidence>
<keyword evidence="9" id="KW-1185">Reference proteome</keyword>
<dbReference type="Gene3D" id="3.90.70.10">
    <property type="entry name" value="Cysteine proteinases"/>
    <property type="match status" value="1"/>
</dbReference>
<dbReference type="InterPro" id="IPR052398">
    <property type="entry name" value="Ubiquitin_hydrolase_53/54"/>
</dbReference>
<keyword evidence="4 8" id="KW-0378">Hydrolase</keyword>
<keyword evidence="5" id="KW-0862">Zinc</keyword>
<dbReference type="InParanoid" id="A0A077ZV51"/>
<dbReference type="GO" id="GO:0004843">
    <property type="term" value="F:cysteine-type deubiquitinase activity"/>
    <property type="evidence" value="ECO:0007669"/>
    <property type="project" value="InterPro"/>
</dbReference>
<dbReference type="SUPFAM" id="SSF54001">
    <property type="entry name" value="Cysteine proteinases"/>
    <property type="match status" value="1"/>
</dbReference>
<dbReference type="PROSITE" id="PS01358">
    <property type="entry name" value="ZF_RANBP2_1"/>
    <property type="match status" value="1"/>
</dbReference>
<evidence type="ECO:0000256" key="5">
    <source>
        <dbReference type="ARBA" id="ARBA00022833"/>
    </source>
</evidence>
<dbReference type="PANTHER" id="PTHR22975:SF9">
    <property type="entry name" value="ECHINUS SPLICE FORM 3"/>
    <property type="match status" value="1"/>
</dbReference>
<evidence type="ECO:0000256" key="3">
    <source>
        <dbReference type="ARBA" id="ARBA00022786"/>
    </source>
</evidence>
<dbReference type="Pfam" id="PF00443">
    <property type="entry name" value="UCH"/>
    <property type="match status" value="1"/>
</dbReference>
<evidence type="ECO:0000313" key="8">
    <source>
        <dbReference type="EMBL" id="CDW73764.1"/>
    </source>
</evidence>
<feature type="domain" description="RanBP2-type" evidence="7">
    <location>
        <begin position="456"/>
        <end position="475"/>
    </location>
</feature>
<feature type="region of interest" description="Disordered" evidence="6">
    <location>
        <begin position="327"/>
        <end position="351"/>
    </location>
</feature>